<evidence type="ECO:0000313" key="2">
    <source>
        <dbReference type="EMBL" id="GFR77336.1"/>
    </source>
</evidence>
<feature type="region of interest" description="Disordered" evidence="1">
    <location>
        <begin position="134"/>
        <end position="163"/>
    </location>
</feature>
<proteinExistence type="predicted"/>
<keyword evidence="3" id="KW-1185">Reference proteome</keyword>
<reference evidence="2 3" key="1">
    <citation type="journal article" date="2021" name="Elife">
        <title>Chloroplast acquisition without the gene transfer in kleptoplastic sea slugs, Plakobranchus ocellatus.</title>
        <authorList>
            <person name="Maeda T."/>
            <person name="Takahashi S."/>
            <person name="Yoshida T."/>
            <person name="Shimamura S."/>
            <person name="Takaki Y."/>
            <person name="Nagai Y."/>
            <person name="Toyoda A."/>
            <person name="Suzuki Y."/>
            <person name="Arimoto A."/>
            <person name="Ishii H."/>
            <person name="Satoh N."/>
            <person name="Nishiyama T."/>
            <person name="Hasebe M."/>
            <person name="Maruyama T."/>
            <person name="Minagawa J."/>
            <person name="Obokata J."/>
            <person name="Shigenobu S."/>
        </authorList>
    </citation>
    <scope>NUCLEOTIDE SEQUENCE [LARGE SCALE GENOMIC DNA]</scope>
</reference>
<evidence type="ECO:0000256" key="1">
    <source>
        <dbReference type="SAM" id="MobiDB-lite"/>
    </source>
</evidence>
<gene>
    <name evidence="2" type="ORF">ElyMa_005822600</name>
</gene>
<dbReference type="EMBL" id="BMAT01011684">
    <property type="protein sequence ID" value="GFR77336.1"/>
    <property type="molecule type" value="Genomic_DNA"/>
</dbReference>
<feature type="compositionally biased region" description="Polar residues" evidence="1">
    <location>
        <begin position="53"/>
        <end position="64"/>
    </location>
</feature>
<feature type="region of interest" description="Disordered" evidence="1">
    <location>
        <begin position="32"/>
        <end position="104"/>
    </location>
</feature>
<name>A0AAV4FWP0_9GAST</name>
<sequence length="163" mass="17311">MHPFGEIVSIASLSTAELEEACRVAAQEIGRDWPGMPLSPRRDPCTGKPDISGSANSESQIISTRQQAPPPRGGVGGGGLLRGAKAGNDRNKKHGPQEVGVVIEDDDCPTYRSLDRWQRVSQEASGNALGRVTRSIKTVRRDPDMIASGGAGGKQELKIITVN</sequence>
<evidence type="ECO:0000313" key="3">
    <source>
        <dbReference type="Proteomes" id="UP000762676"/>
    </source>
</evidence>
<accession>A0AAV4FWP0</accession>
<comment type="caution">
    <text evidence="2">The sequence shown here is derived from an EMBL/GenBank/DDBJ whole genome shotgun (WGS) entry which is preliminary data.</text>
</comment>
<protein>
    <submittedName>
        <fullName evidence="2">Uncharacterized protein</fullName>
    </submittedName>
</protein>
<organism evidence="2 3">
    <name type="scientific">Elysia marginata</name>
    <dbReference type="NCBI Taxonomy" id="1093978"/>
    <lineage>
        <taxon>Eukaryota</taxon>
        <taxon>Metazoa</taxon>
        <taxon>Spiralia</taxon>
        <taxon>Lophotrochozoa</taxon>
        <taxon>Mollusca</taxon>
        <taxon>Gastropoda</taxon>
        <taxon>Heterobranchia</taxon>
        <taxon>Euthyneura</taxon>
        <taxon>Panpulmonata</taxon>
        <taxon>Sacoglossa</taxon>
        <taxon>Placobranchoidea</taxon>
        <taxon>Plakobranchidae</taxon>
        <taxon>Elysia</taxon>
    </lineage>
</organism>
<dbReference type="AlphaFoldDB" id="A0AAV4FWP0"/>
<dbReference type="Proteomes" id="UP000762676">
    <property type="component" value="Unassembled WGS sequence"/>
</dbReference>